<feature type="compositionally biased region" description="Basic residues" evidence="10">
    <location>
        <begin position="27"/>
        <end position="38"/>
    </location>
</feature>
<keyword evidence="12" id="KW-1185">Reference proteome</keyword>
<keyword evidence="6" id="KW-0832">Ubl conjugation</keyword>
<evidence type="ECO:0000313" key="11">
    <source>
        <dbReference type="EMBL" id="EDO29238.1"/>
    </source>
</evidence>
<dbReference type="InParanoid" id="A7T477"/>
<keyword evidence="5" id="KW-0597">Phosphoprotein</keyword>
<dbReference type="Pfam" id="PF15473">
    <property type="entry name" value="PCNP"/>
    <property type="match status" value="1"/>
</dbReference>
<name>A7T477_NEMVE</name>
<dbReference type="AlphaFoldDB" id="A7T477"/>
<keyword evidence="7" id="KW-0007">Acetylation</keyword>
<dbReference type="Proteomes" id="UP000001593">
    <property type="component" value="Unassembled WGS sequence"/>
</dbReference>
<feature type="region of interest" description="Disordered" evidence="10">
    <location>
        <begin position="1"/>
        <end position="50"/>
    </location>
</feature>
<protein>
    <recommendedName>
        <fullName evidence="4">PEST proteolytic signal-containing nuclear protein</fullName>
    </recommendedName>
</protein>
<reference evidence="11 12" key="1">
    <citation type="journal article" date="2007" name="Science">
        <title>Sea anemone genome reveals ancestral eumetazoan gene repertoire and genomic organization.</title>
        <authorList>
            <person name="Putnam N.H."/>
            <person name="Srivastava M."/>
            <person name="Hellsten U."/>
            <person name="Dirks B."/>
            <person name="Chapman J."/>
            <person name="Salamov A."/>
            <person name="Terry A."/>
            <person name="Shapiro H."/>
            <person name="Lindquist E."/>
            <person name="Kapitonov V.V."/>
            <person name="Jurka J."/>
            <person name="Genikhovich G."/>
            <person name="Grigoriev I.V."/>
            <person name="Lucas S.M."/>
            <person name="Steele R.E."/>
            <person name="Finnerty J.R."/>
            <person name="Technau U."/>
            <person name="Martindale M.Q."/>
            <person name="Rokhsar D.S."/>
        </authorList>
    </citation>
    <scope>NUCLEOTIDE SEQUENCE [LARGE SCALE GENOMIC DNA]</scope>
    <source>
        <strain evidence="12">CH2 X CH6</strain>
    </source>
</reference>
<comment type="function">
    <text evidence="1">May be involved in cell cycle regulation.</text>
</comment>
<evidence type="ECO:0000256" key="7">
    <source>
        <dbReference type="ARBA" id="ARBA00022990"/>
    </source>
</evidence>
<evidence type="ECO:0000256" key="8">
    <source>
        <dbReference type="ARBA" id="ARBA00023242"/>
    </source>
</evidence>
<dbReference type="InterPro" id="IPR029169">
    <property type="entry name" value="PCNP"/>
</dbReference>
<dbReference type="PANTHER" id="PTHR16523">
    <property type="entry name" value="PEST PROTEOLYTIC SIGNAL-CONTAINING NUCLEAR PROTEIN"/>
    <property type="match status" value="1"/>
</dbReference>
<feature type="compositionally biased region" description="Basic and acidic residues" evidence="10">
    <location>
        <begin position="39"/>
        <end position="50"/>
    </location>
</feature>
<keyword evidence="8" id="KW-0539">Nucleus</keyword>
<evidence type="ECO:0000256" key="10">
    <source>
        <dbReference type="SAM" id="MobiDB-lite"/>
    </source>
</evidence>
<proteinExistence type="predicted"/>
<dbReference type="OMA" id="CNTARIF"/>
<evidence type="ECO:0000313" key="12">
    <source>
        <dbReference type="Proteomes" id="UP000001593"/>
    </source>
</evidence>
<dbReference type="PhylomeDB" id="A7T477"/>
<comment type="subcellular location">
    <subcellularLocation>
        <location evidence="2">Nucleus</location>
    </subcellularLocation>
</comment>
<evidence type="ECO:0000256" key="5">
    <source>
        <dbReference type="ARBA" id="ARBA00022553"/>
    </source>
</evidence>
<organism evidence="11 12">
    <name type="scientific">Nematostella vectensis</name>
    <name type="common">Starlet sea anemone</name>
    <dbReference type="NCBI Taxonomy" id="45351"/>
    <lineage>
        <taxon>Eukaryota</taxon>
        <taxon>Metazoa</taxon>
        <taxon>Cnidaria</taxon>
        <taxon>Anthozoa</taxon>
        <taxon>Hexacorallia</taxon>
        <taxon>Actiniaria</taxon>
        <taxon>Edwardsiidae</taxon>
        <taxon>Nematostella</taxon>
    </lineage>
</organism>
<evidence type="ECO:0000256" key="6">
    <source>
        <dbReference type="ARBA" id="ARBA00022843"/>
    </source>
</evidence>
<accession>A7T477</accession>
<evidence type="ECO:0000256" key="1">
    <source>
        <dbReference type="ARBA" id="ARBA00002646"/>
    </source>
</evidence>
<dbReference type="eggNOG" id="ENOG502QWEZ">
    <property type="taxonomic scope" value="Eukaryota"/>
</dbReference>
<feature type="compositionally biased region" description="Polar residues" evidence="10">
    <location>
        <begin position="16"/>
        <end position="26"/>
    </location>
</feature>
<keyword evidence="9" id="KW-0131">Cell cycle</keyword>
<evidence type="ECO:0000256" key="4">
    <source>
        <dbReference type="ARBA" id="ARBA00022059"/>
    </source>
</evidence>
<evidence type="ECO:0000256" key="2">
    <source>
        <dbReference type="ARBA" id="ARBA00004123"/>
    </source>
</evidence>
<dbReference type="HOGENOM" id="CLU_211267_0_0_1"/>
<dbReference type="STRING" id="45351.A7T477"/>
<dbReference type="GO" id="GO:0005634">
    <property type="term" value="C:nucleus"/>
    <property type="evidence" value="ECO:0007669"/>
    <property type="project" value="UniProtKB-SubCell"/>
</dbReference>
<dbReference type="GO" id="GO:0016567">
    <property type="term" value="P:protein ubiquitination"/>
    <property type="evidence" value="ECO:0007669"/>
    <property type="project" value="InterPro"/>
</dbReference>
<comment type="subunit">
    <text evidence="3">Interacts with UHRF2/NIRF.</text>
</comment>
<dbReference type="PANTHER" id="PTHR16523:SF6">
    <property type="entry name" value="PEST PROTEOLYTIC SIGNAL-CONTAINING NUCLEAR PROTEIN"/>
    <property type="match status" value="1"/>
</dbReference>
<dbReference type="EMBL" id="DS470798">
    <property type="protein sequence ID" value="EDO29238.1"/>
    <property type="molecule type" value="Genomic_DNA"/>
</dbReference>
<sequence>MPPEAKMRMKNIGRDTPTSAGPNSFNKGKKGFTHHHKVFEKELKETKPPS</sequence>
<evidence type="ECO:0000256" key="3">
    <source>
        <dbReference type="ARBA" id="ARBA00011097"/>
    </source>
</evidence>
<evidence type="ECO:0000256" key="9">
    <source>
        <dbReference type="ARBA" id="ARBA00023306"/>
    </source>
</evidence>
<gene>
    <name evidence="11" type="ORF">NEMVEDRAFT_v1g145251</name>
</gene>